<feature type="transmembrane region" description="Helical" evidence="1">
    <location>
        <begin position="232"/>
        <end position="253"/>
    </location>
</feature>
<dbReference type="OrthoDB" id="9783707at2"/>
<feature type="transmembrane region" description="Helical" evidence="1">
    <location>
        <begin position="58"/>
        <end position="76"/>
    </location>
</feature>
<dbReference type="Proteomes" id="UP000244932">
    <property type="component" value="Unassembled WGS sequence"/>
</dbReference>
<dbReference type="EMBL" id="OMKW01000003">
    <property type="protein sequence ID" value="SPF29874.1"/>
    <property type="molecule type" value="Genomic_DNA"/>
</dbReference>
<accession>A0A2R8ACC8</accession>
<dbReference type="GO" id="GO:0016020">
    <property type="term" value="C:membrane"/>
    <property type="evidence" value="ECO:0007669"/>
    <property type="project" value="InterPro"/>
</dbReference>
<dbReference type="Pfam" id="PF00892">
    <property type="entry name" value="EamA"/>
    <property type="match status" value="2"/>
</dbReference>
<reference evidence="3 4" key="1">
    <citation type="submission" date="2018-03" db="EMBL/GenBank/DDBJ databases">
        <authorList>
            <person name="Keele B.F."/>
        </authorList>
    </citation>
    <scope>NUCLEOTIDE SEQUENCE [LARGE SCALE GENOMIC DNA]</scope>
    <source>
        <strain evidence="3 4">CeCT 8812</strain>
    </source>
</reference>
<gene>
    <name evidence="3" type="ORF">POI8812_02195</name>
</gene>
<feature type="transmembrane region" description="Helical" evidence="1">
    <location>
        <begin position="171"/>
        <end position="191"/>
    </location>
</feature>
<feature type="domain" description="EamA" evidence="2">
    <location>
        <begin position="6"/>
        <end position="130"/>
    </location>
</feature>
<keyword evidence="1" id="KW-1133">Transmembrane helix</keyword>
<evidence type="ECO:0000259" key="2">
    <source>
        <dbReference type="Pfam" id="PF00892"/>
    </source>
</evidence>
<feature type="domain" description="EamA" evidence="2">
    <location>
        <begin position="143"/>
        <end position="275"/>
    </location>
</feature>
<dbReference type="AlphaFoldDB" id="A0A2R8ACC8"/>
<evidence type="ECO:0000256" key="1">
    <source>
        <dbReference type="SAM" id="Phobius"/>
    </source>
</evidence>
<dbReference type="PANTHER" id="PTHR22911">
    <property type="entry name" value="ACYL-MALONYL CONDENSING ENZYME-RELATED"/>
    <property type="match status" value="1"/>
</dbReference>
<dbReference type="InterPro" id="IPR000620">
    <property type="entry name" value="EamA_dom"/>
</dbReference>
<keyword evidence="1" id="KW-0472">Membrane</keyword>
<name>A0A2R8ACC8_9RHOB</name>
<dbReference type="RefSeq" id="WP_108782612.1">
    <property type="nucleotide sequence ID" value="NZ_OMKW01000003.1"/>
</dbReference>
<organism evidence="3 4">
    <name type="scientific">Pontivivens insulae</name>
    <dbReference type="NCBI Taxonomy" id="1639689"/>
    <lineage>
        <taxon>Bacteria</taxon>
        <taxon>Pseudomonadati</taxon>
        <taxon>Pseudomonadota</taxon>
        <taxon>Alphaproteobacteria</taxon>
        <taxon>Rhodobacterales</taxon>
        <taxon>Paracoccaceae</taxon>
        <taxon>Pontivivens</taxon>
    </lineage>
</organism>
<dbReference type="SUPFAM" id="SSF103481">
    <property type="entry name" value="Multidrug resistance efflux transporter EmrE"/>
    <property type="match status" value="2"/>
</dbReference>
<feature type="transmembrane region" description="Helical" evidence="1">
    <location>
        <begin position="207"/>
        <end position="226"/>
    </location>
</feature>
<dbReference type="Gene3D" id="1.10.3730.20">
    <property type="match status" value="2"/>
</dbReference>
<protein>
    <recommendedName>
        <fullName evidence="2">EamA domain-containing protein</fullName>
    </recommendedName>
</protein>
<proteinExistence type="predicted"/>
<evidence type="ECO:0000313" key="3">
    <source>
        <dbReference type="EMBL" id="SPF29874.1"/>
    </source>
</evidence>
<feature type="transmembrane region" description="Helical" evidence="1">
    <location>
        <begin position="114"/>
        <end position="134"/>
    </location>
</feature>
<keyword evidence="1" id="KW-0812">Transmembrane</keyword>
<dbReference type="InterPro" id="IPR037185">
    <property type="entry name" value="EmrE-like"/>
</dbReference>
<evidence type="ECO:0000313" key="4">
    <source>
        <dbReference type="Proteomes" id="UP000244932"/>
    </source>
</evidence>
<feature type="transmembrane region" description="Helical" evidence="1">
    <location>
        <begin position="88"/>
        <end position="108"/>
    </location>
</feature>
<keyword evidence="4" id="KW-1185">Reference proteome</keyword>
<sequence length="280" mass="29210">MTLTVFLAVILAAALHASWNAMVKGAADKDLTMAAVVIGHAPFALIAMAISPMPALESWGWIALSTVLHLGYQLFLLRSYRTGDLTQVYPIARGAAPLIVALVSVAALGETLSLGQQIGVMLIGCGVASVAIGGKASPDRISAVYALITACFIASYSLSDGIGARAAGTALGYYGWLGFLNAMVFVVFTALTRRHLLGQLVGPRRGLLLIGGGASFVAYAIVTWAFTQAPIALVTALRETSILFALAIGVLILNEKLNIRRVISAFVTLAGAILLRVSRG</sequence>
<feature type="transmembrane region" description="Helical" evidence="1">
    <location>
        <begin position="141"/>
        <end position="159"/>
    </location>
</feature>